<dbReference type="AlphaFoldDB" id="A0A147KFI0"/>
<dbReference type="SUPFAM" id="SSF53850">
    <property type="entry name" value="Periplasmic binding protein-like II"/>
    <property type="match status" value="1"/>
</dbReference>
<dbReference type="EMBL" id="LGEM01000100">
    <property type="protein sequence ID" value="KUP96045.1"/>
    <property type="molecule type" value="Genomic_DNA"/>
</dbReference>
<dbReference type="PANTHER" id="PTHR43649">
    <property type="entry name" value="ARABINOSE-BINDING PROTEIN-RELATED"/>
    <property type="match status" value="1"/>
</dbReference>
<evidence type="ECO:0000256" key="1">
    <source>
        <dbReference type="SAM" id="SignalP"/>
    </source>
</evidence>
<accession>A0A147KFI0</accession>
<dbReference type="PATRIC" id="fig|665004.4.peg.60"/>
<feature type="signal peptide" evidence="1">
    <location>
        <begin position="1"/>
        <end position="25"/>
    </location>
</feature>
<evidence type="ECO:0000313" key="3">
    <source>
        <dbReference type="Proteomes" id="UP000074382"/>
    </source>
</evidence>
<keyword evidence="1" id="KW-0732">Signal</keyword>
<dbReference type="RefSeq" id="WP_068752924.1">
    <property type="nucleotide sequence ID" value="NZ_KQ950180.1"/>
</dbReference>
<dbReference type="Gene3D" id="3.40.190.10">
    <property type="entry name" value="Periplasmic binding protein-like II"/>
    <property type="match status" value="1"/>
</dbReference>
<dbReference type="InterPro" id="IPR006059">
    <property type="entry name" value="SBP"/>
</dbReference>
<name>A0A147KFI0_THECS</name>
<evidence type="ECO:0000313" key="2">
    <source>
        <dbReference type="EMBL" id="KUP96045.1"/>
    </source>
</evidence>
<protein>
    <submittedName>
        <fullName evidence="2">ABC transporter substrate-binding protein</fullName>
    </submittedName>
</protein>
<dbReference type="PANTHER" id="PTHR43649:SF32">
    <property type="entry name" value="SUGAR BINDING SECRETED PROTEIN"/>
    <property type="match status" value="1"/>
</dbReference>
<dbReference type="InterPro" id="IPR050490">
    <property type="entry name" value="Bact_solute-bd_prot1"/>
</dbReference>
<sequence>MRTFERRHWKMAAATLGVVTLLSTAACSGGGDDAAEDGKITLTVDTFGVFGYDELFEQYMEENPNIVIEENNVTDLNADYVPQLQQNIAAGSGAGDIVAIEEGIVQQFFLSQGDNFVDLAEYGAADLEENFLPWKWEMGKGPNGEIFGLGTDIGGMSMCYNKTLFEDAGLPTDREEVSASWETWDDFIEVGKKFQKADTGASFISTVTPYFNAINAQSGSHTFFDTDNNLVAETNPVIKDSWALVEKMVDEGLSANLPMWSDEWNAGIQNNVFATLPCPAWMLGHIENTAGESGRDQWDVASVPGEGGNWGGSWLAVTTQSEHPEEAAKLAMFLTSPEGQISAWNAANTLPSSPQALEDPAVTEFTREYFNEAPVGEIYATTAKELKPVYYGIHNAQVSEEFRKALEAMEQGQVSPEEAWNQAIEGAKRASGQ</sequence>
<dbReference type="Pfam" id="PF13416">
    <property type="entry name" value="SBP_bac_8"/>
    <property type="match status" value="1"/>
</dbReference>
<dbReference type="OrthoDB" id="3226017at2"/>
<organism evidence="2 3">
    <name type="scientific">Thermobifida cellulosilytica TB100</name>
    <dbReference type="NCBI Taxonomy" id="665004"/>
    <lineage>
        <taxon>Bacteria</taxon>
        <taxon>Bacillati</taxon>
        <taxon>Actinomycetota</taxon>
        <taxon>Actinomycetes</taxon>
        <taxon>Streptosporangiales</taxon>
        <taxon>Nocardiopsidaceae</taxon>
        <taxon>Thermobifida</taxon>
    </lineage>
</organism>
<feature type="chain" id="PRO_5039286240" evidence="1">
    <location>
        <begin position="26"/>
        <end position="433"/>
    </location>
</feature>
<dbReference type="Proteomes" id="UP000074382">
    <property type="component" value="Unassembled WGS sequence"/>
</dbReference>
<proteinExistence type="predicted"/>
<dbReference type="STRING" id="665004.AC529_14080"/>
<comment type="caution">
    <text evidence="2">The sequence shown here is derived from an EMBL/GenBank/DDBJ whole genome shotgun (WGS) entry which is preliminary data.</text>
</comment>
<gene>
    <name evidence="2" type="ORF">AC529_14080</name>
</gene>
<dbReference type="PROSITE" id="PS51257">
    <property type="entry name" value="PROKAR_LIPOPROTEIN"/>
    <property type="match status" value="1"/>
</dbReference>
<reference evidence="3" key="1">
    <citation type="journal article" date="2017" name="Acta Aliment.">
        <title>Plant polysaccharide degrading enzyme system of Thermpbifida cellulosilytica TB100 revealed by de novo genome project data.</title>
        <authorList>
            <person name="Toth A."/>
            <person name="Baka E."/>
            <person name="Luzics S."/>
            <person name="Bata-Vidacs I."/>
            <person name="Nagy I."/>
            <person name="Balint B."/>
            <person name="Herceg R."/>
            <person name="Olasz F."/>
            <person name="Wilk T."/>
            <person name="Nagy T."/>
            <person name="Kriszt B."/>
            <person name="Nagy I."/>
            <person name="Kukolya J."/>
        </authorList>
    </citation>
    <scope>NUCLEOTIDE SEQUENCE [LARGE SCALE GENOMIC DNA]</scope>
    <source>
        <strain evidence="3">TB100</strain>
    </source>
</reference>
<keyword evidence="3" id="KW-1185">Reference proteome</keyword>